<feature type="non-terminal residue" evidence="1">
    <location>
        <position position="30"/>
    </location>
</feature>
<organism evidence="1 2">
    <name type="scientific">Trifolium medium</name>
    <dbReference type="NCBI Taxonomy" id="97028"/>
    <lineage>
        <taxon>Eukaryota</taxon>
        <taxon>Viridiplantae</taxon>
        <taxon>Streptophyta</taxon>
        <taxon>Embryophyta</taxon>
        <taxon>Tracheophyta</taxon>
        <taxon>Spermatophyta</taxon>
        <taxon>Magnoliopsida</taxon>
        <taxon>eudicotyledons</taxon>
        <taxon>Gunneridae</taxon>
        <taxon>Pentapetalae</taxon>
        <taxon>rosids</taxon>
        <taxon>fabids</taxon>
        <taxon>Fabales</taxon>
        <taxon>Fabaceae</taxon>
        <taxon>Papilionoideae</taxon>
        <taxon>50 kb inversion clade</taxon>
        <taxon>NPAAA clade</taxon>
        <taxon>Hologalegina</taxon>
        <taxon>IRL clade</taxon>
        <taxon>Trifolieae</taxon>
        <taxon>Trifolium</taxon>
    </lineage>
</organism>
<proteinExistence type="predicted"/>
<dbReference type="EMBL" id="LXQA010160483">
    <property type="protein sequence ID" value="MCI27619.1"/>
    <property type="molecule type" value="Genomic_DNA"/>
</dbReference>
<comment type="caution">
    <text evidence="1">The sequence shown here is derived from an EMBL/GenBank/DDBJ whole genome shotgun (WGS) entry which is preliminary data.</text>
</comment>
<evidence type="ECO:0000313" key="2">
    <source>
        <dbReference type="Proteomes" id="UP000265520"/>
    </source>
</evidence>
<dbReference type="Proteomes" id="UP000265520">
    <property type="component" value="Unassembled WGS sequence"/>
</dbReference>
<keyword evidence="2" id="KW-1185">Reference proteome</keyword>
<reference evidence="1 2" key="1">
    <citation type="journal article" date="2018" name="Front. Plant Sci.">
        <title>Red Clover (Trifolium pratense) and Zigzag Clover (T. medium) - A Picture of Genomic Similarities and Differences.</title>
        <authorList>
            <person name="Dluhosova J."/>
            <person name="Istvanek J."/>
            <person name="Nedelnik J."/>
            <person name="Repkova J."/>
        </authorList>
    </citation>
    <scope>NUCLEOTIDE SEQUENCE [LARGE SCALE GENOMIC DNA]</scope>
    <source>
        <strain evidence="2">cv. 10/8</strain>
        <tissue evidence="1">Leaf</tissue>
    </source>
</reference>
<evidence type="ECO:0000313" key="1">
    <source>
        <dbReference type="EMBL" id="MCI27619.1"/>
    </source>
</evidence>
<dbReference type="AlphaFoldDB" id="A0A392QUC3"/>
<accession>A0A392QUC3</accession>
<protein>
    <submittedName>
        <fullName evidence="1">Uncharacterized protein</fullName>
    </submittedName>
</protein>
<sequence length="30" mass="3514">MPAMCGHVELRGEIRVNDSDEILERRVVCW</sequence>
<name>A0A392QUC3_9FABA</name>